<keyword evidence="1" id="KW-1133">Transmembrane helix</keyword>
<protein>
    <submittedName>
        <fullName evidence="2">Adenylosuccinate lyase</fullName>
        <ecNumber evidence="2">4.3.2.2</ecNumber>
    </submittedName>
</protein>
<evidence type="ECO:0000256" key="1">
    <source>
        <dbReference type="SAM" id="Phobius"/>
    </source>
</evidence>
<proteinExistence type="predicted"/>
<feature type="transmembrane region" description="Helical" evidence="1">
    <location>
        <begin position="7"/>
        <end position="25"/>
    </location>
</feature>
<dbReference type="EC" id="4.3.2.2" evidence="2"/>
<dbReference type="STRING" id="398720.MED217_07461"/>
<evidence type="ECO:0000313" key="2">
    <source>
        <dbReference type="EMBL" id="EAQ49224.1"/>
    </source>
</evidence>
<comment type="caution">
    <text evidence="2">The sequence shown here is derived from an EMBL/GenBank/DDBJ whole genome shotgun (WGS) entry which is preliminary data.</text>
</comment>
<keyword evidence="3" id="KW-1185">Reference proteome</keyword>
<reference evidence="2 3" key="1">
    <citation type="journal article" date="2007" name="Nature">
        <title>Light stimulates growth of proteorhodopsin-containing marine Flavobacteria.</title>
        <authorList>
            <person name="Gomez-Consarnau L."/>
            <person name="Gonzalez J.M."/>
            <person name="Coll-Llado M."/>
            <person name="Gourdon P."/>
            <person name="Pascher T."/>
            <person name="Neutze R."/>
            <person name="Pedros-Alio C."/>
            <person name="Pinhassi J."/>
        </authorList>
    </citation>
    <scope>NUCLEOTIDE SEQUENCE [LARGE SCALE GENOMIC DNA]</scope>
    <source>
        <strain evidence="2 3">MED217</strain>
    </source>
</reference>
<dbReference type="HOGENOM" id="CLU_3026709_0_0_10"/>
<accession>A3XMK5</accession>
<dbReference type="AlphaFoldDB" id="A3XMK5"/>
<dbReference type="Proteomes" id="UP000001601">
    <property type="component" value="Unassembled WGS sequence"/>
</dbReference>
<evidence type="ECO:0000313" key="3">
    <source>
        <dbReference type="Proteomes" id="UP000001601"/>
    </source>
</evidence>
<gene>
    <name evidence="2" type="ORF">MED217_07461</name>
</gene>
<organism evidence="2 3">
    <name type="scientific">Leeuwenhoekiella blandensis (strain CECT 7118 / CCUG 51940 / KCTC 22103 / MED217)</name>
    <name type="common">Flavobacterium sp. (strain MED217)</name>
    <dbReference type="NCBI Taxonomy" id="398720"/>
    <lineage>
        <taxon>Bacteria</taxon>
        <taxon>Pseudomonadati</taxon>
        <taxon>Bacteroidota</taxon>
        <taxon>Flavobacteriia</taxon>
        <taxon>Flavobacteriales</taxon>
        <taxon>Flavobacteriaceae</taxon>
        <taxon>Leeuwenhoekiella</taxon>
    </lineage>
</organism>
<keyword evidence="2" id="KW-0456">Lyase</keyword>
<dbReference type="GO" id="GO:0016829">
    <property type="term" value="F:lyase activity"/>
    <property type="evidence" value="ECO:0007669"/>
    <property type="project" value="UniProtKB-KW"/>
</dbReference>
<keyword evidence="1" id="KW-0812">Transmembrane</keyword>
<sequence length="55" mass="6211">MRYKFSLNLFLVVLLYAGILIAGLAGILTEAYILAGLAIIFMILIIRLIKTRRKD</sequence>
<feature type="transmembrane region" description="Helical" evidence="1">
    <location>
        <begin position="31"/>
        <end position="49"/>
    </location>
</feature>
<name>A3XMK5_LEEBM</name>
<keyword evidence="1" id="KW-0472">Membrane</keyword>
<dbReference type="EMBL" id="AANC01000005">
    <property type="protein sequence ID" value="EAQ49224.1"/>
    <property type="molecule type" value="Genomic_DNA"/>
</dbReference>